<dbReference type="InterPro" id="IPR011545">
    <property type="entry name" value="DEAD/DEAH_box_helicase_dom"/>
</dbReference>
<dbReference type="AlphaFoldDB" id="A0A934HW24"/>
<keyword evidence="3" id="KW-0540">Nuclease</keyword>
<dbReference type="GO" id="GO:0051607">
    <property type="term" value="P:defense response to virus"/>
    <property type="evidence" value="ECO:0007669"/>
    <property type="project" value="UniProtKB-KW"/>
</dbReference>
<evidence type="ECO:0000256" key="1">
    <source>
        <dbReference type="ARBA" id="ARBA00006847"/>
    </source>
</evidence>
<dbReference type="GO" id="GO:0004518">
    <property type="term" value="F:nuclease activity"/>
    <property type="evidence" value="ECO:0007669"/>
    <property type="project" value="UniProtKB-KW"/>
</dbReference>
<comment type="similarity">
    <text evidence="1">In the N-terminal section; belongs to the CRISPR-associated nuclease Cas3-HD family.</text>
</comment>
<accession>A0A934HW24</accession>
<dbReference type="SUPFAM" id="SSF52540">
    <property type="entry name" value="P-loop containing nucleoside triphosphate hydrolases"/>
    <property type="match status" value="1"/>
</dbReference>
<dbReference type="PANTHER" id="PTHR47959:SF16">
    <property type="entry name" value="CRISPR-ASSOCIATED NUCLEASE_HELICASE CAS3-RELATED"/>
    <property type="match status" value="1"/>
</dbReference>
<dbReference type="RefSeq" id="WP_211145016.1">
    <property type="nucleotide sequence ID" value="NZ_JAEEGB010000049.1"/>
</dbReference>
<dbReference type="InterPro" id="IPR027417">
    <property type="entry name" value="P-loop_NTPase"/>
</dbReference>
<keyword evidence="4" id="KW-0479">Metal-binding</keyword>
<feature type="domain" description="HD Cas3-type" evidence="10">
    <location>
        <begin position="11"/>
        <end position="205"/>
    </location>
</feature>
<dbReference type="InterPro" id="IPR006474">
    <property type="entry name" value="Helicase_Cas3_CRISPR-ass_core"/>
</dbReference>
<dbReference type="NCBIfam" id="TIGR01596">
    <property type="entry name" value="cas3_HD"/>
    <property type="match status" value="1"/>
</dbReference>
<evidence type="ECO:0000313" key="11">
    <source>
        <dbReference type="EMBL" id="MBI6875676.1"/>
    </source>
</evidence>
<dbReference type="GO" id="GO:0005829">
    <property type="term" value="C:cytosol"/>
    <property type="evidence" value="ECO:0007669"/>
    <property type="project" value="TreeGrafter"/>
</dbReference>
<evidence type="ECO:0000256" key="2">
    <source>
        <dbReference type="ARBA" id="ARBA00009046"/>
    </source>
</evidence>
<dbReference type="Pfam" id="PF00270">
    <property type="entry name" value="DEAD"/>
    <property type="match status" value="1"/>
</dbReference>
<dbReference type="PROSITE" id="PS51643">
    <property type="entry name" value="HD_CAS3"/>
    <property type="match status" value="1"/>
</dbReference>
<evidence type="ECO:0000256" key="8">
    <source>
        <dbReference type="ARBA" id="ARBA00022840"/>
    </source>
</evidence>
<dbReference type="Pfam" id="PF22590">
    <property type="entry name" value="Cas3-like_C_2"/>
    <property type="match status" value="1"/>
</dbReference>
<protein>
    <submittedName>
        <fullName evidence="11">CRISPR-associated helicase Cas3</fullName>
    </submittedName>
</protein>
<dbReference type="InterPro" id="IPR050079">
    <property type="entry name" value="DEAD_box_RNA_helicase"/>
</dbReference>
<evidence type="ECO:0000256" key="9">
    <source>
        <dbReference type="ARBA" id="ARBA00023118"/>
    </source>
</evidence>
<dbReference type="PANTHER" id="PTHR47959">
    <property type="entry name" value="ATP-DEPENDENT RNA HELICASE RHLE-RELATED"/>
    <property type="match status" value="1"/>
</dbReference>
<organism evidence="11 12">
    <name type="scientific">Clostridium aciditolerans</name>
    <dbReference type="NCBI Taxonomy" id="339861"/>
    <lineage>
        <taxon>Bacteria</taxon>
        <taxon>Bacillati</taxon>
        <taxon>Bacillota</taxon>
        <taxon>Clostridia</taxon>
        <taxon>Eubacteriales</taxon>
        <taxon>Clostridiaceae</taxon>
        <taxon>Clostridium</taxon>
    </lineage>
</organism>
<evidence type="ECO:0000256" key="6">
    <source>
        <dbReference type="ARBA" id="ARBA00022801"/>
    </source>
</evidence>
<evidence type="ECO:0000256" key="5">
    <source>
        <dbReference type="ARBA" id="ARBA00022741"/>
    </source>
</evidence>
<dbReference type="Gene3D" id="1.10.3210.30">
    <property type="match status" value="1"/>
</dbReference>
<evidence type="ECO:0000256" key="7">
    <source>
        <dbReference type="ARBA" id="ARBA00022806"/>
    </source>
</evidence>
<dbReference type="InterPro" id="IPR014001">
    <property type="entry name" value="Helicase_ATP-bd"/>
</dbReference>
<dbReference type="GO" id="GO:0003724">
    <property type="term" value="F:RNA helicase activity"/>
    <property type="evidence" value="ECO:0007669"/>
    <property type="project" value="TreeGrafter"/>
</dbReference>
<keyword evidence="9" id="KW-0051">Antiviral defense</keyword>
<dbReference type="GO" id="GO:0005524">
    <property type="term" value="F:ATP binding"/>
    <property type="evidence" value="ECO:0007669"/>
    <property type="project" value="UniProtKB-KW"/>
</dbReference>
<keyword evidence="7" id="KW-0347">Helicase</keyword>
<dbReference type="GO" id="GO:0003676">
    <property type="term" value="F:nucleic acid binding"/>
    <property type="evidence" value="ECO:0007669"/>
    <property type="project" value="InterPro"/>
</dbReference>
<dbReference type="SMART" id="SM00487">
    <property type="entry name" value="DEXDc"/>
    <property type="match status" value="1"/>
</dbReference>
<dbReference type="EMBL" id="JAEEGB010000049">
    <property type="protein sequence ID" value="MBI6875676.1"/>
    <property type="molecule type" value="Genomic_DNA"/>
</dbReference>
<proteinExistence type="inferred from homology"/>
<name>A0A934HW24_9CLOT</name>
<evidence type="ECO:0000256" key="4">
    <source>
        <dbReference type="ARBA" id="ARBA00022723"/>
    </source>
</evidence>
<dbReference type="NCBIfam" id="TIGR01587">
    <property type="entry name" value="cas3_core"/>
    <property type="match status" value="1"/>
</dbReference>
<comment type="caution">
    <text evidence="11">The sequence shown here is derived from an EMBL/GenBank/DDBJ whole genome shotgun (WGS) entry which is preliminary data.</text>
</comment>
<comment type="similarity">
    <text evidence="2">In the central section; belongs to the CRISPR-associated helicase Cas3 family.</text>
</comment>
<sequence length="741" mass="86426">MEDINSIIYAKSKPEETLKQHTNSLIGSYNQLREVYESKINKIIGKDKESFWKLLDVAIKYHDFGKVFTPFQNVIRNKLEKEELETSFQNDIPHNYLSPTFIPYKKLDIYDNEELMNILIQTIGYHHERDKQVDKYLIEYIEKVIEEDLEDKIEILKEHMGFEVRKSCDYRYLDYLKSGQRIKEGDKNYNFYIMSKGLLHRIDHSASAHVDIEDKAEVNLAEKTKEYIKTEFNSEPRNAQKFAYDNRDKNVILVASTGRGKTEAALFWINDDKGFITLPLRVSINALYSRVSSEIGFEEYTGLIHSSSLDYLEEQGIENASQVYEQSKLLSKKLSFSTIDQLFKFPFKHKGYEKIYATLAYSKVVIDEIQAYTPEIAAAILKGIVMLYNIGGKFMIMTATLPRIYKDYLQENGINDFEYCEDLSEDKRHRVSIIDENIDEAIDEIIEKGSKSKVLVIVNTVKKALKFYEELKNREVKNCNLLHSMFIQQDRALLEERIKDFAGSNKENKEPGIWVTTQIVEASLDVDFDYLYTEISTLDSSFQRFGRCNRKGKKEVKDPNVYIFTKDATGVGSIYDKEIVEKGISFLEKFVNESSDGFMTEKDKVKMVDKLYSKEELKGTRFYEEFKKAINCLNNTIDYEVEQKKAQKLLRDIDSITVIPKEIYDKNIYLFECYEDAEVEDKGELLRKINKLTLNIPKSKIRTKKLMPTSIKYIEVLNVKYSGLDDEGKGIMLDEELDNIW</sequence>
<dbReference type="GO" id="GO:0016787">
    <property type="term" value="F:hydrolase activity"/>
    <property type="evidence" value="ECO:0007669"/>
    <property type="project" value="UniProtKB-KW"/>
</dbReference>
<keyword evidence="12" id="KW-1185">Reference proteome</keyword>
<dbReference type="Gene3D" id="3.40.50.300">
    <property type="entry name" value="P-loop containing nucleotide triphosphate hydrolases"/>
    <property type="match status" value="2"/>
</dbReference>
<evidence type="ECO:0000259" key="10">
    <source>
        <dbReference type="PROSITE" id="PS51643"/>
    </source>
</evidence>
<dbReference type="Proteomes" id="UP000622687">
    <property type="component" value="Unassembled WGS sequence"/>
</dbReference>
<gene>
    <name evidence="11" type="primary">cas3</name>
    <name evidence="11" type="ORF">I6U51_23690</name>
</gene>
<dbReference type="InterPro" id="IPR054712">
    <property type="entry name" value="Cas3-like_dom"/>
</dbReference>
<evidence type="ECO:0000256" key="3">
    <source>
        <dbReference type="ARBA" id="ARBA00022722"/>
    </source>
</evidence>
<keyword evidence="5" id="KW-0547">Nucleotide-binding</keyword>
<dbReference type="CDD" id="cd09641">
    <property type="entry name" value="Cas3''_I"/>
    <property type="match status" value="1"/>
</dbReference>
<keyword evidence="6" id="KW-0378">Hydrolase</keyword>
<dbReference type="InterPro" id="IPR038257">
    <property type="entry name" value="CRISPR-assoc_Cas3_HD_sf"/>
</dbReference>
<evidence type="ECO:0000313" key="12">
    <source>
        <dbReference type="Proteomes" id="UP000622687"/>
    </source>
</evidence>
<dbReference type="InterPro" id="IPR006483">
    <property type="entry name" value="CRISPR-assoc_Cas3_HD"/>
</dbReference>
<dbReference type="GO" id="GO:0046872">
    <property type="term" value="F:metal ion binding"/>
    <property type="evidence" value="ECO:0007669"/>
    <property type="project" value="UniProtKB-KW"/>
</dbReference>
<keyword evidence="8" id="KW-0067">ATP-binding</keyword>
<reference evidence="11" key="1">
    <citation type="submission" date="2020-12" db="EMBL/GenBank/DDBJ databases">
        <title>Clostridium thailandense sp. nov., a novel acetogenic bacterium isolated from peat land soil in Thailand.</title>
        <authorList>
            <person name="Chaikitkaew S."/>
            <person name="Birkeland N.K."/>
        </authorList>
    </citation>
    <scope>NUCLEOTIDE SEQUENCE</scope>
    <source>
        <strain evidence="11">DSM 17425</strain>
    </source>
</reference>